<name>A0A218ZBY5_9HELO</name>
<dbReference type="AlphaFoldDB" id="A0A218ZBY5"/>
<proteinExistence type="predicted"/>
<feature type="compositionally biased region" description="Basic and acidic residues" evidence="1">
    <location>
        <begin position="31"/>
        <end position="56"/>
    </location>
</feature>
<keyword evidence="2" id="KW-1133">Transmembrane helix</keyword>
<evidence type="ECO:0000313" key="3">
    <source>
        <dbReference type="EMBL" id="OWP05518.1"/>
    </source>
</evidence>
<evidence type="ECO:0000313" key="4">
    <source>
        <dbReference type="Proteomes" id="UP000242519"/>
    </source>
</evidence>
<dbReference type="InParanoid" id="A0A218ZBY5"/>
<accession>A0A218ZBY5</accession>
<dbReference type="Proteomes" id="UP000242519">
    <property type="component" value="Unassembled WGS sequence"/>
</dbReference>
<organism evidence="3 4">
    <name type="scientific">Diplocarpon coronariae</name>
    <dbReference type="NCBI Taxonomy" id="2795749"/>
    <lineage>
        <taxon>Eukaryota</taxon>
        <taxon>Fungi</taxon>
        <taxon>Dikarya</taxon>
        <taxon>Ascomycota</taxon>
        <taxon>Pezizomycotina</taxon>
        <taxon>Leotiomycetes</taxon>
        <taxon>Helotiales</taxon>
        <taxon>Drepanopezizaceae</taxon>
        <taxon>Diplocarpon</taxon>
    </lineage>
</organism>
<evidence type="ECO:0000256" key="2">
    <source>
        <dbReference type="SAM" id="Phobius"/>
    </source>
</evidence>
<dbReference type="EMBL" id="MZNU01000068">
    <property type="protein sequence ID" value="OWP05518.1"/>
    <property type="molecule type" value="Genomic_DNA"/>
</dbReference>
<feature type="region of interest" description="Disordered" evidence="1">
    <location>
        <begin position="1"/>
        <end position="71"/>
    </location>
</feature>
<keyword evidence="4" id="KW-1185">Reference proteome</keyword>
<keyword evidence="2" id="KW-0472">Membrane</keyword>
<protein>
    <submittedName>
        <fullName evidence="3">Uncharacterized protein</fullName>
    </submittedName>
</protein>
<keyword evidence="2" id="KW-0812">Transmembrane</keyword>
<gene>
    <name evidence="3" type="ORF">B2J93_7862</name>
</gene>
<reference evidence="3 4" key="1">
    <citation type="submission" date="2017-04" db="EMBL/GenBank/DDBJ databases">
        <title>Draft genome sequence of Marssonina coronaria NL1: causal agent of apple blotch.</title>
        <authorList>
            <person name="Cheng Q."/>
        </authorList>
    </citation>
    <scope>NUCLEOTIDE SEQUENCE [LARGE SCALE GENOMIC DNA]</scope>
    <source>
        <strain evidence="3 4">NL1</strain>
    </source>
</reference>
<evidence type="ECO:0000256" key="1">
    <source>
        <dbReference type="SAM" id="MobiDB-lite"/>
    </source>
</evidence>
<comment type="caution">
    <text evidence="3">The sequence shown here is derived from an EMBL/GenBank/DDBJ whole genome shotgun (WGS) entry which is preliminary data.</text>
</comment>
<sequence>MRILCSRARHQPSKQAGGTYVPAQRSRKKVSRDPKRSSHCRADRDGKPKRDGKEALAPDASGAPLRKFDPNRLEDGNSELAIWGDIFHTAGQESWGRDAAAAADGLPPWPATFWTTTKKNGQHWGPTVAETACLTRSTWIEIWQMLHVSSHVDAPEPGPAIPMAAAAAAAAAAAPGREVRGEFLQSVKEIGALLGCLPREAGVDHVFLLRSSKKFYGSSRKQGEGWPAAVTCVSWWEHGGHAATRWTADGWWLLTPVCGLLSAVCCLLAPASRP</sequence>
<feature type="transmembrane region" description="Helical" evidence="2">
    <location>
        <begin position="251"/>
        <end position="271"/>
    </location>
</feature>